<dbReference type="AlphaFoldDB" id="A0A813II02"/>
<dbReference type="SUPFAM" id="SSF51735">
    <property type="entry name" value="NAD(P)-binding Rossmann-fold domains"/>
    <property type="match status" value="1"/>
</dbReference>
<protein>
    <recommendedName>
        <fullName evidence="9">Sepiapterin reductase</fullName>
    </recommendedName>
</protein>
<dbReference type="GO" id="GO:0005737">
    <property type="term" value="C:cytoplasm"/>
    <property type="evidence" value="ECO:0007669"/>
    <property type="project" value="UniProtKB-SubCell"/>
</dbReference>
<accession>A0A813II02</accession>
<gene>
    <name evidence="5" type="ORF">PGLA1383_LOCUS18872</name>
    <name evidence="6" type="ORF">PGLA2088_LOCUS8348</name>
</gene>
<organism evidence="6 7">
    <name type="scientific">Polarella glacialis</name>
    <name type="common">Dinoflagellate</name>
    <dbReference type="NCBI Taxonomy" id="89957"/>
    <lineage>
        <taxon>Eukaryota</taxon>
        <taxon>Sar</taxon>
        <taxon>Alveolata</taxon>
        <taxon>Dinophyceae</taxon>
        <taxon>Suessiales</taxon>
        <taxon>Suessiaceae</taxon>
        <taxon>Polarella</taxon>
    </lineage>
</organism>
<keyword evidence="3" id="KW-0521">NADP</keyword>
<comment type="subcellular location">
    <subcellularLocation>
        <location evidence="1">Cytoplasm</location>
    </subcellularLocation>
</comment>
<evidence type="ECO:0000256" key="1">
    <source>
        <dbReference type="ARBA" id="ARBA00004496"/>
    </source>
</evidence>
<name>A0A813II02_POLGL</name>
<proteinExistence type="predicted"/>
<dbReference type="Gene3D" id="3.40.50.720">
    <property type="entry name" value="NAD(P)-binding Rossmann-like Domain"/>
    <property type="match status" value="1"/>
</dbReference>
<keyword evidence="2" id="KW-0963">Cytoplasm</keyword>
<keyword evidence="4" id="KW-0560">Oxidoreductase</keyword>
<dbReference type="Proteomes" id="UP000626109">
    <property type="component" value="Unassembled WGS sequence"/>
</dbReference>
<evidence type="ECO:0000313" key="7">
    <source>
        <dbReference type="Proteomes" id="UP000626109"/>
    </source>
</evidence>
<evidence type="ECO:0000313" key="6">
    <source>
        <dbReference type="EMBL" id="CAE8650551.1"/>
    </source>
</evidence>
<dbReference type="PRINTS" id="PR00081">
    <property type="entry name" value="GDHRDH"/>
</dbReference>
<dbReference type="Pfam" id="PF00106">
    <property type="entry name" value="adh_short"/>
    <property type="match status" value="1"/>
</dbReference>
<dbReference type="InterPro" id="IPR051721">
    <property type="entry name" value="Biopterin_syn/organic_redct"/>
</dbReference>
<reference evidence="6" key="1">
    <citation type="submission" date="2021-02" db="EMBL/GenBank/DDBJ databases">
        <authorList>
            <person name="Dougan E. K."/>
            <person name="Rhodes N."/>
            <person name="Thang M."/>
            <person name="Chan C."/>
        </authorList>
    </citation>
    <scope>NUCLEOTIDE SEQUENCE</scope>
</reference>
<dbReference type="GO" id="GO:0006729">
    <property type="term" value="P:tetrahydrobiopterin biosynthetic process"/>
    <property type="evidence" value="ECO:0007669"/>
    <property type="project" value="TreeGrafter"/>
</dbReference>
<dbReference type="OrthoDB" id="153074at2759"/>
<evidence type="ECO:0000313" key="8">
    <source>
        <dbReference type="Proteomes" id="UP000654075"/>
    </source>
</evidence>
<evidence type="ECO:0000313" key="5">
    <source>
        <dbReference type="EMBL" id="CAE8600553.1"/>
    </source>
</evidence>
<dbReference type="PANTHER" id="PTHR44085:SF2">
    <property type="entry name" value="SEPIAPTERIN REDUCTASE"/>
    <property type="match status" value="1"/>
</dbReference>
<dbReference type="Proteomes" id="UP000654075">
    <property type="component" value="Unassembled WGS sequence"/>
</dbReference>
<dbReference type="PANTHER" id="PTHR44085">
    <property type="entry name" value="SEPIAPTERIN REDUCTASE"/>
    <property type="match status" value="1"/>
</dbReference>
<evidence type="ECO:0008006" key="9">
    <source>
        <dbReference type="Google" id="ProtNLM"/>
    </source>
</evidence>
<dbReference type="EMBL" id="CAJNNV010012258">
    <property type="protein sequence ID" value="CAE8600553.1"/>
    <property type="molecule type" value="Genomic_DNA"/>
</dbReference>
<dbReference type="InterPro" id="IPR036291">
    <property type="entry name" value="NAD(P)-bd_dom_sf"/>
</dbReference>
<sequence>MPTATSGAALRVRLLSNHVMAAATPEAKLLPRAVIITGGSKGYGCALAEELCAEAVRDGRGLHLALVARDEKGLIETEAAVLKAAGTSSTSGVTCRGFKVDLGKYEALAAKMEGVMTFLEETLTSWIGSGGSDSQPKAELILIHNAGSLGRLAYAGALTAEESAASIDLNVTSMLLLTQLVLRRFSQKAQLPGNTLRIRVVNISSLLAVQAMASWSLYSTGKAARDMFMRSVAADVLALQQDVRTLSYAPGPMHTAMVQEVLDSCPDKQVKQGFEDMQAEDKFVDVRVSAAKLVCLLGNDLSYESGAHVDFYDALKNIKKMQKSY</sequence>
<comment type="caution">
    <text evidence="6">The sequence shown here is derived from an EMBL/GenBank/DDBJ whole genome shotgun (WGS) entry which is preliminary data.</text>
</comment>
<evidence type="ECO:0000256" key="4">
    <source>
        <dbReference type="ARBA" id="ARBA00023002"/>
    </source>
</evidence>
<keyword evidence="8" id="KW-1185">Reference proteome</keyword>
<dbReference type="EMBL" id="CAJNNW010008940">
    <property type="protein sequence ID" value="CAE8650551.1"/>
    <property type="molecule type" value="Genomic_DNA"/>
</dbReference>
<evidence type="ECO:0000256" key="2">
    <source>
        <dbReference type="ARBA" id="ARBA00022490"/>
    </source>
</evidence>
<dbReference type="GO" id="GO:0004757">
    <property type="term" value="F:sepiapterin reductase (NADP+) activity"/>
    <property type="evidence" value="ECO:0007669"/>
    <property type="project" value="TreeGrafter"/>
</dbReference>
<dbReference type="OMA" id="MTVQVQR"/>
<dbReference type="InterPro" id="IPR002347">
    <property type="entry name" value="SDR_fam"/>
</dbReference>
<evidence type="ECO:0000256" key="3">
    <source>
        <dbReference type="ARBA" id="ARBA00022857"/>
    </source>
</evidence>